<sequence length="472" mass="50695">MGMPDNGNGEVTFSDVKKESVDEWEFDIANPRNWSSTRKWICVIIVSFYSFVSPLSSSMMAPSLPDISTHYGITSSTIQALTLSIFLLSFAIGPLFFGPLSEMYGRAWVLHLSNILLLGANIGCAFAPNTGALIGFRFLAGWGGSASVGIGGSVVSDIFAPADRGSAMAILAMGPLVGPTVGPIAGGFVTQTIGFKWVFVIIAAVCGVASVIGIPFLRESYAPVIKLRLARKNRSAEDALGPKESIAQGSWRDKLALLWINLTRPAILLTRSPICLMLSMYLAFIYGTYYLMFATFPALFSAVYGFGPGIGGLCYLGLGVGFIVGSFVGAKYGNEMYQYLAKKNGGVGKPEMRIPSLILCSFFVPIGLFWYGWSAQARIQWIMPVRTDVGIGIFGLGLMMAYLSIQLYLVDAFEFAASALAASSVSTSCPMYAALGDGPGNSLLAGLAIVIGIPFPIYLYFRGEQLRQRSKY</sequence>
<dbReference type="RefSeq" id="XP_024337708.1">
    <property type="nucleotide sequence ID" value="XM_024479234.1"/>
</dbReference>
<dbReference type="InterPro" id="IPR036259">
    <property type="entry name" value="MFS_trans_sf"/>
</dbReference>
<feature type="transmembrane region" description="Helical" evidence="5">
    <location>
        <begin position="310"/>
        <end position="333"/>
    </location>
</feature>
<feature type="transmembrane region" description="Helical" evidence="5">
    <location>
        <begin position="281"/>
        <end position="304"/>
    </location>
</feature>
<dbReference type="GO" id="GO:0022857">
    <property type="term" value="F:transmembrane transporter activity"/>
    <property type="evidence" value="ECO:0007669"/>
    <property type="project" value="InterPro"/>
</dbReference>
<evidence type="ECO:0000313" key="7">
    <source>
        <dbReference type="EMBL" id="OSX60914.1"/>
    </source>
</evidence>
<evidence type="ECO:0000256" key="2">
    <source>
        <dbReference type="ARBA" id="ARBA00022692"/>
    </source>
</evidence>
<dbReference type="Pfam" id="PF07690">
    <property type="entry name" value="MFS_1"/>
    <property type="match status" value="1"/>
</dbReference>
<reference evidence="7 8" key="1">
    <citation type="submission" date="2017-04" db="EMBL/GenBank/DDBJ databases">
        <title>Genome Sequence of the Model Brown-Rot Fungus Postia placenta SB12.</title>
        <authorList>
            <consortium name="DOE Joint Genome Institute"/>
            <person name="Gaskell J."/>
            <person name="Kersten P."/>
            <person name="Larrondo L.F."/>
            <person name="Canessa P."/>
            <person name="Martinez D."/>
            <person name="Hibbett D."/>
            <person name="Schmoll M."/>
            <person name="Kubicek C.P."/>
            <person name="Martinez A.T."/>
            <person name="Yadav J."/>
            <person name="Master E."/>
            <person name="Magnuson J.K."/>
            <person name="James T."/>
            <person name="Yaver D."/>
            <person name="Berka R."/>
            <person name="Labutti K."/>
            <person name="Lipzen A."/>
            <person name="Aerts A."/>
            <person name="Barry K."/>
            <person name="Henrissat B."/>
            <person name="Blanchette R."/>
            <person name="Grigoriev I."/>
            <person name="Cullen D."/>
        </authorList>
    </citation>
    <scope>NUCLEOTIDE SEQUENCE [LARGE SCALE GENOMIC DNA]</scope>
    <source>
        <strain evidence="7 8">MAD-698-R-SB12</strain>
    </source>
</reference>
<dbReference type="AlphaFoldDB" id="A0A1X6MX27"/>
<feature type="transmembrane region" description="Helical" evidence="5">
    <location>
        <begin position="167"/>
        <end position="189"/>
    </location>
</feature>
<dbReference type="Proteomes" id="UP000194127">
    <property type="component" value="Unassembled WGS sequence"/>
</dbReference>
<dbReference type="CDD" id="cd17323">
    <property type="entry name" value="MFS_Tpo1_MDR_like"/>
    <property type="match status" value="1"/>
</dbReference>
<feature type="transmembrane region" description="Helical" evidence="5">
    <location>
        <begin position="77"/>
        <end position="97"/>
    </location>
</feature>
<keyword evidence="2 5" id="KW-0812">Transmembrane</keyword>
<keyword evidence="4 5" id="KW-0472">Membrane</keyword>
<feature type="transmembrane region" description="Helical" evidence="5">
    <location>
        <begin position="40"/>
        <end position="57"/>
    </location>
</feature>
<dbReference type="PROSITE" id="PS50850">
    <property type="entry name" value="MFS"/>
    <property type="match status" value="1"/>
</dbReference>
<dbReference type="InterPro" id="IPR011701">
    <property type="entry name" value="MFS"/>
</dbReference>
<feature type="transmembrane region" description="Helical" evidence="5">
    <location>
        <begin position="441"/>
        <end position="461"/>
    </location>
</feature>
<dbReference type="SUPFAM" id="SSF103473">
    <property type="entry name" value="MFS general substrate transporter"/>
    <property type="match status" value="1"/>
</dbReference>
<evidence type="ECO:0000256" key="3">
    <source>
        <dbReference type="ARBA" id="ARBA00022989"/>
    </source>
</evidence>
<feature type="transmembrane region" description="Helical" evidence="5">
    <location>
        <begin position="379"/>
        <end position="403"/>
    </location>
</feature>
<name>A0A1X6MX27_9APHY</name>
<evidence type="ECO:0000256" key="4">
    <source>
        <dbReference type="ARBA" id="ARBA00023136"/>
    </source>
</evidence>
<dbReference type="InterPro" id="IPR020846">
    <property type="entry name" value="MFS_dom"/>
</dbReference>
<dbReference type="PRINTS" id="PR01036">
    <property type="entry name" value="TCRTETB"/>
</dbReference>
<proteinExistence type="predicted"/>
<dbReference type="GO" id="GO:0005886">
    <property type="term" value="C:plasma membrane"/>
    <property type="evidence" value="ECO:0007669"/>
    <property type="project" value="TreeGrafter"/>
</dbReference>
<protein>
    <recommendedName>
        <fullName evidence="6">Major facilitator superfamily (MFS) profile domain-containing protein</fullName>
    </recommendedName>
</protein>
<keyword evidence="8" id="KW-1185">Reference proteome</keyword>
<comment type="subcellular location">
    <subcellularLocation>
        <location evidence="1">Membrane</location>
        <topology evidence="1">Multi-pass membrane protein</topology>
    </subcellularLocation>
</comment>
<evidence type="ECO:0000256" key="1">
    <source>
        <dbReference type="ARBA" id="ARBA00004141"/>
    </source>
</evidence>
<dbReference type="PANTHER" id="PTHR23502:SF60">
    <property type="entry name" value="MAJOR FACILITATOR SUPERFAMILY (MFS) PROFILE DOMAIN-CONTAINING PROTEIN-RELATED"/>
    <property type="match status" value="1"/>
</dbReference>
<evidence type="ECO:0000256" key="5">
    <source>
        <dbReference type="SAM" id="Phobius"/>
    </source>
</evidence>
<dbReference type="EMBL" id="KZ110599">
    <property type="protein sequence ID" value="OSX60914.1"/>
    <property type="molecule type" value="Genomic_DNA"/>
</dbReference>
<feature type="domain" description="Major facilitator superfamily (MFS) profile" evidence="6">
    <location>
        <begin position="42"/>
        <end position="472"/>
    </location>
</feature>
<feature type="transmembrane region" description="Helical" evidence="5">
    <location>
        <begin position="195"/>
        <end position="217"/>
    </location>
</feature>
<feature type="transmembrane region" description="Helical" evidence="5">
    <location>
        <begin position="354"/>
        <end position="373"/>
    </location>
</feature>
<evidence type="ECO:0000259" key="6">
    <source>
        <dbReference type="PROSITE" id="PS50850"/>
    </source>
</evidence>
<evidence type="ECO:0000313" key="8">
    <source>
        <dbReference type="Proteomes" id="UP000194127"/>
    </source>
</evidence>
<dbReference type="PANTHER" id="PTHR23502">
    <property type="entry name" value="MAJOR FACILITATOR SUPERFAMILY"/>
    <property type="match status" value="1"/>
</dbReference>
<gene>
    <name evidence="7" type="ORF">POSPLADRAFT_1047232</name>
</gene>
<accession>A0A1X6MX27</accession>
<dbReference type="Gene3D" id="1.20.1250.20">
    <property type="entry name" value="MFS general substrate transporter like domains"/>
    <property type="match status" value="1"/>
</dbReference>
<keyword evidence="3 5" id="KW-1133">Transmembrane helix</keyword>
<organism evidence="7 8">
    <name type="scientific">Postia placenta MAD-698-R-SB12</name>
    <dbReference type="NCBI Taxonomy" id="670580"/>
    <lineage>
        <taxon>Eukaryota</taxon>
        <taxon>Fungi</taxon>
        <taxon>Dikarya</taxon>
        <taxon>Basidiomycota</taxon>
        <taxon>Agaricomycotina</taxon>
        <taxon>Agaricomycetes</taxon>
        <taxon>Polyporales</taxon>
        <taxon>Adustoporiaceae</taxon>
        <taxon>Rhodonia</taxon>
    </lineage>
</organism>
<dbReference type="OrthoDB" id="6770063at2759"/>
<dbReference type="STRING" id="670580.A0A1X6MX27"/>
<feature type="transmembrane region" description="Helical" evidence="5">
    <location>
        <begin position="109"/>
        <end position="128"/>
    </location>
</feature>
<dbReference type="GeneID" id="36324184"/>